<organism evidence="8 9">
    <name type="scientific">Flemingia macrophylla</name>
    <dbReference type="NCBI Taxonomy" id="520843"/>
    <lineage>
        <taxon>Eukaryota</taxon>
        <taxon>Viridiplantae</taxon>
        <taxon>Streptophyta</taxon>
        <taxon>Embryophyta</taxon>
        <taxon>Tracheophyta</taxon>
        <taxon>Spermatophyta</taxon>
        <taxon>Magnoliopsida</taxon>
        <taxon>eudicotyledons</taxon>
        <taxon>Gunneridae</taxon>
        <taxon>Pentapetalae</taxon>
        <taxon>rosids</taxon>
        <taxon>fabids</taxon>
        <taxon>Fabales</taxon>
        <taxon>Fabaceae</taxon>
        <taxon>Papilionoideae</taxon>
        <taxon>50 kb inversion clade</taxon>
        <taxon>NPAAA clade</taxon>
        <taxon>indigoferoid/millettioid clade</taxon>
        <taxon>Phaseoleae</taxon>
        <taxon>Flemingia</taxon>
    </lineage>
</organism>
<feature type="domain" description="Terpene synthase metal-binding" evidence="7">
    <location>
        <begin position="266"/>
        <end position="504"/>
    </location>
</feature>
<feature type="domain" description="Terpene synthase metal-binding" evidence="7">
    <location>
        <begin position="840"/>
        <end position="1040"/>
    </location>
</feature>
<dbReference type="SUPFAM" id="SSF48239">
    <property type="entry name" value="Terpenoid cyclases/Protein prenyltransferases"/>
    <property type="match status" value="2"/>
</dbReference>
<feature type="compositionally biased region" description="Pro residues" evidence="5">
    <location>
        <begin position="631"/>
        <end position="643"/>
    </location>
</feature>
<protein>
    <submittedName>
        <fullName evidence="8">Uncharacterized protein</fullName>
    </submittedName>
</protein>
<sequence>MSLAPSLPVSSTQLAAPDITLRPCADFPPGIWEDVFLQYDSESLELNDNVKQQAQILKEEVKKMFQPSTNQSIMQKLSFIDLLQRFGISYHFQQEIDQTLEQIYKTFTKDKSISEDGDHHFLALLFRLLRNPGYQISSSVFEKFKNEQGNFNIILANDIQGLCNLYEAAQLRTYEDNILEEVYNFSKTHLKLLASQTSPSFATQINHCLRHPFNKTVLRFETRYHMATYEQDSSHNKTLLTFAKVDFNILQKMHQKEIGVITKWWKQSNIMKKVPYARDRLVESYLWSLTMCYKPEHSIGRMFTGKTYSFLTILDDTYDAYGTIQELELFTEAILRWDITLIESLPQCMKAVFDMLVELCEEIESLTTESKKSSFVVPAFKQAIFSLTKGYMIEAKWCHEGYIPTYNEYKVHAVLTAGIPIMSTPFISPGEFATKDVFDWILSDSKIIEAVGIIGRLLDDLGSHKFEQERVHHASAVECYMKQYDCSQSEAYNHILNDVEDCWKVISEACPKANDIPKVALDCVVNLARSFHFIYGDLVDKFTNSELLKDYVNTLLVDPGFLNSYYSGFPNAHVFEPNLTPEMLATRPVPEMERLSTLYNADVGLYMLANKVLSSHPPHPPPIPQRSSDDPFPPPPTQQPPPSMTHLRTHPSAPTQQQQPLPGRATHLRSPLGDATAAGPHPLPPRRHNSAPPQTARDTLSKPSPRHQGLIWSVFEKFKNEQGNFNIILANDIQGLCNLYEAAQLRTYEDDILEEVYNFSKTHLKLLASQISPSFATQINHCLRHPFNKTVLRFETRYHMATYEQDSSHNKTLLTFAKVDFNILQKMHQKEIGVITKWWKQSNIMKKVPYARDRLVESYLWSLTMCYKPEHSIGRMFTGKTYSFLTILDDTYDAYGTIQELELFTEAILRWDITLIESLPQCMKAVFDMLVELCEEIESLTTESKKSSFVVPAFKQAIFSLTKGYMTEAKWCHEGYIPTYNEYKVHAVLTAGIPIMSTPFISPGEFATKDVFDWILSDSKIIEAVGIIGRLLDDLGSHKAYNHILNDVEDCWKVISEACLKANDIPKVALDCVVNLARSFHFMYGDLVDKFTNSELLKDYINTLLVDPVCINQD</sequence>
<dbReference type="Gene3D" id="1.10.600.10">
    <property type="entry name" value="Farnesyl Diphosphate Synthase"/>
    <property type="match status" value="2"/>
</dbReference>
<comment type="caution">
    <text evidence="8">The sequence shown here is derived from an EMBL/GenBank/DDBJ whole genome shotgun (WGS) entry which is preliminary data.</text>
</comment>
<dbReference type="PANTHER" id="PTHR31225:SF241">
    <property type="entry name" value="TERPENE SYNTHASE FAMILY, METAL-BINDING DOMAIN PROTEIN"/>
    <property type="match status" value="1"/>
</dbReference>
<keyword evidence="2" id="KW-0479">Metal-binding</keyword>
<dbReference type="CDD" id="cd00684">
    <property type="entry name" value="Terpene_cyclase_plant_C1"/>
    <property type="match status" value="2"/>
</dbReference>
<evidence type="ECO:0000256" key="3">
    <source>
        <dbReference type="ARBA" id="ARBA00022842"/>
    </source>
</evidence>
<accession>A0ABD1M7I5</accession>
<evidence type="ECO:0000256" key="5">
    <source>
        <dbReference type="SAM" id="MobiDB-lite"/>
    </source>
</evidence>
<gene>
    <name evidence="8" type="ORF">Fmac_019099</name>
</gene>
<feature type="domain" description="Terpene synthase N-terminal" evidence="6">
    <location>
        <begin position="713"/>
        <end position="783"/>
    </location>
</feature>
<dbReference type="GO" id="GO:0016829">
    <property type="term" value="F:lyase activity"/>
    <property type="evidence" value="ECO:0007669"/>
    <property type="project" value="UniProtKB-KW"/>
</dbReference>
<dbReference type="SFLD" id="SFLDS00005">
    <property type="entry name" value="Isoprenoid_Synthase_Type_I"/>
    <property type="match status" value="2"/>
</dbReference>
<dbReference type="SFLD" id="SFLDG01019">
    <property type="entry name" value="Terpene_Cyclase_Like_1_C_Termi"/>
    <property type="match status" value="2"/>
</dbReference>
<dbReference type="InterPro" id="IPR005630">
    <property type="entry name" value="Terpene_synthase_metal-bd"/>
</dbReference>
<dbReference type="EMBL" id="JBGMDY010000006">
    <property type="protein sequence ID" value="KAL2331518.1"/>
    <property type="molecule type" value="Genomic_DNA"/>
</dbReference>
<proteinExistence type="predicted"/>
<reference evidence="8 9" key="1">
    <citation type="submission" date="2024-08" db="EMBL/GenBank/DDBJ databases">
        <title>Insights into the chromosomal genome structure of Flemingia macrophylla.</title>
        <authorList>
            <person name="Ding Y."/>
            <person name="Zhao Y."/>
            <person name="Bi W."/>
            <person name="Wu M."/>
            <person name="Zhao G."/>
            <person name="Gong Y."/>
            <person name="Li W."/>
            <person name="Zhang P."/>
        </authorList>
    </citation>
    <scope>NUCLEOTIDE SEQUENCE [LARGE SCALE GENOMIC DNA]</scope>
    <source>
        <strain evidence="8">DYQJB</strain>
        <tissue evidence="8">Leaf</tissue>
    </source>
</reference>
<dbReference type="InterPro" id="IPR034741">
    <property type="entry name" value="Terpene_cyclase-like_1_C"/>
</dbReference>
<dbReference type="Pfam" id="PF03936">
    <property type="entry name" value="Terpene_synth_C"/>
    <property type="match status" value="2"/>
</dbReference>
<dbReference type="InterPro" id="IPR001906">
    <property type="entry name" value="Terpene_synth_N"/>
</dbReference>
<dbReference type="Gene3D" id="1.50.10.130">
    <property type="entry name" value="Terpene synthase, N-terminal domain"/>
    <property type="match status" value="2"/>
</dbReference>
<dbReference type="SUPFAM" id="SSF48576">
    <property type="entry name" value="Terpenoid synthases"/>
    <property type="match status" value="2"/>
</dbReference>
<dbReference type="InterPro" id="IPR008949">
    <property type="entry name" value="Isoprenoid_synthase_dom_sf"/>
</dbReference>
<dbReference type="FunFam" id="1.10.600.10:FF:000007">
    <property type="entry name" value="Isoprene synthase, chloroplastic"/>
    <property type="match status" value="1"/>
</dbReference>
<dbReference type="InterPro" id="IPR036965">
    <property type="entry name" value="Terpene_synth_N_sf"/>
</dbReference>
<evidence type="ECO:0000259" key="7">
    <source>
        <dbReference type="Pfam" id="PF03936"/>
    </source>
</evidence>
<evidence type="ECO:0000259" key="6">
    <source>
        <dbReference type="Pfam" id="PF01397"/>
    </source>
</evidence>
<evidence type="ECO:0000313" key="9">
    <source>
        <dbReference type="Proteomes" id="UP001603857"/>
    </source>
</evidence>
<dbReference type="Pfam" id="PF01397">
    <property type="entry name" value="Terpene_synth"/>
    <property type="match status" value="2"/>
</dbReference>
<keyword evidence="4" id="KW-0456">Lyase</keyword>
<evidence type="ECO:0000256" key="2">
    <source>
        <dbReference type="ARBA" id="ARBA00022723"/>
    </source>
</evidence>
<dbReference type="InterPro" id="IPR050148">
    <property type="entry name" value="Terpene_synthase-like"/>
</dbReference>
<name>A0ABD1M7I5_9FABA</name>
<dbReference type="InterPro" id="IPR044814">
    <property type="entry name" value="Terpene_cyclase_plant_C1"/>
</dbReference>
<feature type="domain" description="Terpene synthase N-terminal" evidence="6">
    <location>
        <begin position="31"/>
        <end position="209"/>
    </location>
</feature>
<comment type="cofactor">
    <cofactor evidence="1">
        <name>Mg(2+)</name>
        <dbReference type="ChEBI" id="CHEBI:18420"/>
    </cofactor>
</comment>
<evidence type="ECO:0000256" key="4">
    <source>
        <dbReference type="ARBA" id="ARBA00023239"/>
    </source>
</evidence>
<dbReference type="InterPro" id="IPR008930">
    <property type="entry name" value="Terpenoid_cyclase/PrenylTrfase"/>
</dbReference>
<evidence type="ECO:0000256" key="1">
    <source>
        <dbReference type="ARBA" id="ARBA00001946"/>
    </source>
</evidence>
<feature type="compositionally biased region" description="Polar residues" evidence="5">
    <location>
        <begin position="691"/>
        <end position="702"/>
    </location>
</feature>
<evidence type="ECO:0000313" key="8">
    <source>
        <dbReference type="EMBL" id="KAL2331518.1"/>
    </source>
</evidence>
<keyword evidence="9" id="KW-1185">Reference proteome</keyword>
<dbReference type="Proteomes" id="UP001603857">
    <property type="component" value="Unassembled WGS sequence"/>
</dbReference>
<feature type="region of interest" description="Disordered" evidence="5">
    <location>
        <begin position="616"/>
        <end position="706"/>
    </location>
</feature>
<dbReference type="GO" id="GO:0046872">
    <property type="term" value="F:metal ion binding"/>
    <property type="evidence" value="ECO:0007669"/>
    <property type="project" value="UniProtKB-KW"/>
</dbReference>
<keyword evidence="3" id="KW-0460">Magnesium</keyword>
<dbReference type="PANTHER" id="PTHR31225">
    <property type="entry name" value="OS04G0344100 PROTEIN-RELATED"/>
    <property type="match status" value="1"/>
</dbReference>
<dbReference type="AlphaFoldDB" id="A0ABD1M7I5"/>